<keyword evidence="7 8" id="KW-0472">Membrane</keyword>
<accession>A0ABV9I7S5</accession>
<dbReference type="RefSeq" id="WP_380060975.1">
    <property type="nucleotide sequence ID" value="NZ_JBHSEI010000002.1"/>
</dbReference>
<dbReference type="Gene3D" id="1.20.1720.10">
    <property type="entry name" value="Multidrug resistance protein D"/>
    <property type="match status" value="1"/>
</dbReference>
<dbReference type="InterPro" id="IPR036259">
    <property type="entry name" value="MFS_trans_sf"/>
</dbReference>
<dbReference type="NCBIfam" id="TIGR00710">
    <property type="entry name" value="efflux_Bcr_CflA"/>
    <property type="match status" value="1"/>
</dbReference>
<dbReference type="InterPro" id="IPR004812">
    <property type="entry name" value="Efflux_drug-R_Bcr/CmlA"/>
</dbReference>
<comment type="similarity">
    <text evidence="2">Belongs to the major facilitator superfamily. Bcr/CmlA family.</text>
</comment>
<name>A0ABV9I7S5_9DEIO</name>
<gene>
    <name evidence="10" type="ORF">ACFO0D_06335</name>
</gene>
<evidence type="ECO:0000256" key="8">
    <source>
        <dbReference type="SAM" id="Phobius"/>
    </source>
</evidence>
<feature type="transmembrane region" description="Helical" evidence="8">
    <location>
        <begin position="317"/>
        <end position="337"/>
    </location>
</feature>
<feature type="transmembrane region" description="Helical" evidence="8">
    <location>
        <begin position="242"/>
        <end position="268"/>
    </location>
</feature>
<organism evidence="10 11">
    <name type="scientific">Deinococcus hohokamensis</name>
    <dbReference type="NCBI Taxonomy" id="309883"/>
    <lineage>
        <taxon>Bacteria</taxon>
        <taxon>Thermotogati</taxon>
        <taxon>Deinococcota</taxon>
        <taxon>Deinococci</taxon>
        <taxon>Deinococcales</taxon>
        <taxon>Deinococcaceae</taxon>
        <taxon>Deinococcus</taxon>
    </lineage>
</organism>
<keyword evidence="5 8" id="KW-0812">Transmembrane</keyword>
<evidence type="ECO:0000256" key="5">
    <source>
        <dbReference type="ARBA" id="ARBA00022692"/>
    </source>
</evidence>
<dbReference type="PROSITE" id="PS51257">
    <property type="entry name" value="PROKAR_LIPOPROTEIN"/>
    <property type="match status" value="1"/>
</dbReference>
<evidence type="ECO:0000256" key="6">
    <source>
        <dbReference type="ARBA" id="ARBA00022989"/>
    </source>
</evidence>
<evidence type="ECO:0000313" key="11">
    <source>
        <dbReference type="Proteomes" id="UP001595952"/>
    </source>
</evidence>
<feature type="domain" description="Major facilitator superfamily (MFS) profile" evidence="9">
    <location>
        <begin position="14"/>
        <end position="397"/>
    </location>
</feature>
<evidence type="ECO:0000256" key="4">
    <source>
        <dbReference type="ARBA" id="ARBA00022475"/>
    </source>
</evidence>
<evidence type="ECO:0000256" key="3">
    <source>
        <dbReference type="ARBA" id="ARBA00022448"/>
    </source>
</evidence>
<feature type="transmembrane region" description="Helical" evidence="8">
    <location>
        <begin position="144"/>
        <end position="164"/>
    </location>
</feature>
<evidence type="ECO:0000256" key="7">
    <source>
        <dbReference type="ARBA" id="ARBA00023136"/>
    </source>
</evidence>
<keyword evidence="4" id="KW-1003">Cell membrane</keyword>
<proteinExistence type="inferred from homology"/>
<protein>
    <submittedName>
        <fullName evidence="10">Multidrug effflux MFS transporter</fullName>
    </submittedName>
</protein>
<dbReference type="InterPro" id="IPR020846">
    <property type="entry name" value="MFS_dom"/>
</dbReference>
<feature type="transmembrane region" description="Helical" evidence="8">
    <location>
        <begin position="170"/>
        <end position="189"/>
    </location>
</feature>
<dbReference type="CDD" id="cd17320">
    <property type="entry name" value="MFS_MdfA_MDR_like"/>
    <property type="match status" value="1"/>
</dbReference>
<feature type="transmembrane region" description="Helical" evidence="8">
    <location>
        <begin position="349"/>
        <end position="369"/>
    </location>
</feature>
<dbReference type="PROSITE" id="PS50850">
    <property type="entry name" value="MFS"/>
    <property type="match status" value="1"/>
</dbReference>
<keyword evidence="11" id="KW-1185">Reference proteome</keyword>
<dbReference type="Pfam" id="PF07690">
    <property type="entry name" value="MFS_1"/>
    <property type="match status" value="1"/>
</dbReference>
<feature type="transmembrane region" description="Helical" evidence="8">
    <location>
        <begin position="210"/>
        <end position="236"/>
    </location>
</feature>
<dbReference type="PANTHER" id="PTHR23502">
    <property type="entry name" value="MAJOR FACILITATOR SUPERFAMILY"/>
    <property type="match status" value="1"/>
</dbReference>
<comment type="caution">
    <text evidence="10">The sequence shown here is derived from an EMBL/GenBank/DDBJ whole genome shotgun (WGS) entry which is preliminary data.</text>
</comment>
<keyword evidence="3" id="KW-0813">Transport</keyword>
<feature type="transmembrane region" description="Helical" evidence="8">
    <location>
        <begin position="52"/>
        <end position="71"/>
    </location>
</feature>
<evidence type="ECO:0000256" key="1">
    <source>
        <dbReference type="ARBA" id="ARBA00004651"/>
    </source>
</evidence>
<dbReference type="PANTHER" id="PTHR23502:SF132">
    <property type="entry name" value="POLYAMINE TRANSPORTER 2-RELATED"/>
    <property type="match status" value="1"/>
</dbReference>
<evidence type="ECO:0000313" key="10">
    <source>
        <dbReference type="EMBL" id="MFC4637953.1"/>
    </source>
</evidence>
<sequence length="403" mass="41649">MSLTTRTSMPISTALLTLILGCLQAIMPLSIDLYLPGLPTIARDLHVSSGAVQSTLAVFLMGVALGQIAYGPVTDKYGRKRPLLAGLVIFVLGGILCALAPSITVLIAGRFLQALGASASAVITAAIVRDLWSGKALADRLSILMLIMGVAPILAPSLGGLILTQVGWHGLFWVLAAFGVLMTVTVVFLPETSSAQERADTRLRNAASNYLILLRNTPFMLYVLSGASMAGVLFAYLTGSSFLYIGTLGVSPGLFAVLFGVNAAGLILASQLNRALLRRFGLYAVARTAVTAAVMMAALLLAVVISGHVTVFTLTPVLFFLLASIGCIFPNLAALAFGNVRERMGSASAVQGTTQSAIGAAAGGLVSAFSNGTVLPVAGIIAVFAVLSALFLLAARRAGSPQR</sequence>
<feature type="transmembrane region" description="Helical" evidence="8">
    <location>
        <begin position="280"/>
        <end position="305"/>
    </location>
</feature>
<reference evidence="11" key="1">
    <citation type="journal article" date="2019" name="Int. J. Syst. Evol. Microbiol.">
        <title>The Global Catalogue of Microorganisms (GCM) 10K type strain sequencing project: providing services to taxonomists for standard genome sequencing and annotation.</title>
        <authorList>
            <consortium name="The Broad Institute Genomics Platform"/>
            <consortium name="The Broad Institute Genome Sequencing Center for Infectious Disease"/>
            <person name="Wu L."/>
            <person name="Ma J."/>
        </authorList>
    </citation>
    <scope>NUCLEOTIDE SEQUENCE [LARGE SCALE GENOMIC DNA]</scope>
    <source>
        <strain evidence="11">CCUG 55995</strain>
    </source>
</reference>
<feature type="transmembrane region" description="Helical" evidence="8">
    <location>
        <begin position="375"/>
        <end position="395"/>
    </location>
</feature>
<evidence type="ECO:0000256" key="2">
    <source>
        <dbReference type="ARBA" id="ARBA00006236"/>
    </source>
</evidence>
<dbReference type="SUPFAM" id="SSF103473">
    <property type="entry name" value="MFS general substrate transporter"/>
    <property type="match status" value="1"/>
</dbReference>
<evidence type="ECO:0000259" key="9">
    <source>
        <dbReference type="PROSITE" id="PS50850"/>
    </source>
</evidence>
<dbReference type="EMBL" id="JBHSEI010000002">
    <property type="protein sequence ID" value="MFC4637953.1"/>
    <property type="molecule type" value="Genomic_DNA"/>
</dbReference>
<feature type="transmembrane region" description="Helical" evidence="8">
    <location>
        <begin position="114"/>
        <end position="132"/>
    </location>
</feature>
<dbReference type="InterPro" id="IPR011701">
    <property type="entry name" value="MFS"/>
</dbReference>
<dbReference type="Proteomes" id="UP001595952">
    <property type="component" value="Unassembled WGS sequence"/>
</dbReference>
<feature type="transmembrane region" description="Helical" evidence="8">
    <location>
        <begin position="83"/>
        <end position="108"/>
    </location>
</feature>
<comment type="subcellular location">
    <subcellularLocation>
        <location evidence="1">Cell membrane</location>
        <topology evidence="1">Multi-pass membrane protein</topology>
    </subcellularLocation>
</comment>
<keyword evidence="6 8" id="KW-1133">Transmembrane helix</keyword>